<keyword evidence="1 3" id="KW-0732">Signal</keyword>
<dbReference type="PROSITE" id="PS50222">
    <property type="entry name" value="EF_HAND_2"/>
    <property type="match status" value="1"/>
</dbReference>
<feature type="domain" description="EF-hand" evidence="4">
    <location>
        <begin position="97"/>
        <end position="132"/>
    </location>
</feature>
<dbReference type="Proteomes" id="UP000235371">
    <property type="component" value="Unassembled WGS sequence"/>
</dbReference>
<sequence length="212" mass="24274">MTIRRLLAACAASIAFATGVTAHGGGGGIAHQKPIQVDPDADWATKHMAEEHHISVFDPASFFSLHDYDNSGSWEQSEILKTYGMDDPSAKDVPQEKKDEIIRELMKLMDHNSNGIIEKHEWLQFTGEDRKGTLPDFGLGPGHHWDMEMEYEIHHWEKYHDENTKEEDLIHPEDIEHFRLHDELEDEAERVAALDKLAIVEQNIPTKFRRDG</sequence>
<evidence type="ECO:0000313" key="6">
    <source>
        <dbReference type="Proteomes" id="UP000235371"/>
    </source>
</evidence>
<evidence type="ECO:0000259" key="4">
    <source>
        <dbReference type="PROSITE" id="PS50222"/>
    </source>
</evidence>
<feature type="signal peptide" evidence="3">
    <location>
        <begin position="1"/>
        <end position="22"/>
    </location>
</feature>
<evidence type="ECO:0000256" key="2">
    <source>
        <dbReference type="ARBA" id="ARBA00022837"/>
    </source>
</evidence>
<keyword evidence="6" id="KW-1185">Reference proteome</keyword>
<protein>
    <recommendedName>
        <fullName evidence="4">EF-hand domain-containing protein</fullName>
    </recommendedName>
</protein>
<dbReference type="AlphaFoldDB" id="A0A2J6TQQ8"/>
<proteinExistence type="predicted"/>
<dbReference type="InParanoid" id="A0A2J6TQQ8"/>
<keyword evidence="2" id="KW-0106">Calcium</keyword>
<dbReference type="InterPro" id="IPR018247">
    <property type="entry name" value="EF_Hand_1_Ca_BS"/>
</dbReference>
<dbReference type="EMBL" id="KZ613746">
    <property type="protein sequence ID" value="PMD65361.1"/>
    <property type="molecule type" value="Genomic_DNA"/>
</dbReference>
<gene>
    <name evidence="5" type="ORF">K444DRAFT_640294</name>
</gene>
<evidence type="ECO:0000313" key="5">
    <source>
        <dbReference type="EMBL" id="PMD65361.1"/>
    </source>
</evidence>
<dbReference type="OrthoDB" id="289247at2759"/>
<dbReference type="Gene3D" id="1.10.238.10">
    <property type="entry name" value="EF-hand"/>
    <property type="match status" value="1"/>
</dbReference>
<dbReference type="GO" id="GO:0005793">
    <property type="term" value="C:endoplasmic reticulum-Golgi intermediate compartment"/>
    <property type="evidence" value="ECO:0007669"/>
    <property type="project" value="TreeGrafter"/>
</dbReference>
<dbReference type="InterPro" id="IPR002048">
    <property type="entry name" value="EF_hand_dom"/>
</dbReference>
<dbReference type="RefSeq" id="XP_024742265.1">
    <property type="nucleotide sequence ID" value="XM_024884481.1"/>
</dbReference>
<dbReference type="GO" id="GO:0005509">
    <property type="term" value="F:calcium ion binding"/>
    <property type="evidence" value="ECO:0007669"/>
    <property type="project" value="InterPro"/>
</dbReference>
<dbReference type="PANTHER" id="PTHR19237:SF20">
    <property type="entry name" value="NUCLEOBINDIN 1"/>
    <property type="match status" value="1"/>
</dbReference>
<dbReference type="GeneID" id="36592558"/>
<name>A0A2J6TQQ8_9HELO</name>
<dbReference type="FunCoup" id="A0A2J6TQQ8">
    <property type="interactions" value="40"/>
</dbReference>
<dbReference type="PANTHER" id="PTHR19237">
    <property type="entry name" value="NUCLEOBINDIN"/>
    <property type="match status" value="1"/>
</dbReference>
<feature type="chain" id="PRO_5014451121" description="EF-hand domain-containing protein" evidence="3">
    <location>
        <begin position="23"/>
        <end position="212"/>
    </location>
</feature>
<dbReference type="PROSITE" id="PS00018">
    <property type="entry name" value="EF_HAND_1"/>
    <property type="match status" value="1"/>
</dbReference>
<evidence type="ECO:0000256" key="3">
    <source>
        <dbReference type="SAM" id="SignalP"/>
    </source>
</evidence>
<evidence type="ECO:0000256" key="1">
    <source>
        <dbReference type="ARBA" id="ARBA00022729"/>
    </source>
</evidence>
<dbReference type="SUPFAM" id="SSF47473">
    <property type="entry name" value="EF-hand"/>
    <property type="match status" value="1"/>
</dbReference>
<organism evidence="5 6">
    <name type="scientific">Hyaloscypha bicolor E</name>
    <dbReference type="NCBI Taxonomy" id="1095630"/>
    <lineage>
        <taxon>Eukaryota</taxon>
        <taxon>Fungi</taxon>
        <taxon>Dikarya</taxon>
        <taxon>Ascomycota</taxon>
        <taxon>Pezizomycotina</taxon>
        <taxon>Leotiomycetes</taxon>
        <taxon>Helotiales</taxon>
        <taxon>Hyaloscyphaceae</taxon>
        <taxon>Hyaloscypha</taxon>
        <taxon>Hyaloscypha bicolor</taxon>
    </lineage>
</organism>
<dbReference type="InterPro" id="IPR040250">
    <property type="entry name" value="Nucleobindin"/>
</dbReference>
<accession>A0A2J6TQQ8</accession>
<dbReference type="InterPro" id="IPR011992">
    <property type="entry name" value="EF-hand-dom_pair"/>
</dbReference>
<reference evidence="5 6" key="1">
    <citation type="submission" date="2016-04" db="EMBL/GenBank/DDBJ databases">
        <title>A degradative enzymes factory behind the ericoid mycorrhizal symbiosis.</title>
        <authorList>
            <consortium name="DOE Joint Genome Institute"/>
            <person name="Martino E."/>
            <person name="Morin E."/>
            <person name="Grelet G."/>
            <person name="Kuo A."/>
            <person name="Kohler A."/>
            <person name="Daghino S."/>
            <person name="Barry K."/>
            <person name="Choi C."/>
            <person name="Cichocki N."/>
            <person name="Clum A."/>
            <person name="Copeland A."/>
            <person name="Hainaut M."/>
            <person name="Haridas S."/>
            <person name="Labutti K."/>
            <person name="Lindquist E."/>
            <person name="Lipzen A."/>
            <person name="Khouja H.-R."/>
            <person name="Murat C."/>
            <person name="Ohm R."/>
            <person name="Olson A."/>
            <person name="Spatafora J."/>
            <person name="Veneault-Fourrey C."/>
            <person name="Henrissat B."/>
            <person name="Grigoriev I."/>
            <person name="Martin F."/>
            <person name="Perotto S."/>
        </authorList>
    </citation>
    <scope>NUCLEOTIDE SEQUENCE [LARGE SCALE GENOMIC DNA]</scope>
    <source>
        <strain evidence="5 6">E</strain>
    </source>
</reference>